<evidence type="ECO:0000256" key="11">
    <source>
        <dbReference type="ARBA" id="ARBA00041464"/>
    </source>
</evidence>
<dbReference type="EC" id="3.1.7.2" evidence="7"/>
<keyword evidence="6" id="KW-0687">Ribonucleoprotein</keyword>
<sequence>MLRNLASQKLLTRITRFNSTRWSSGAAPSEAVITSFPENPSSKSEEFVLQKVFAERGNDLPASQMKNPYEKEKFVSSFTGRPYGRHITGLCKHKHEQVAKEIAKARSLGMMPVMLKNVKFLKDPALYDPEKPLRPHSCPDEPISATLVRCAFFAAHKHRNQRRKNDDKSPYINHPLGAAFILTNEAGITDPIVLQAAILHDTVEDTDTSFEEIERLFGPKVRAVVAEVTDDKTLEKQERKEAQVKNGPKKSHEAKLVKLADKLYNLRDLSSPNGRPKDWDDERVREYFRWARRVVQGLKGTHDELEKKIFELCDKGEKV</sequence>
<evidence type="ECO:0000256" key="1">
    <source>
        <dbReference type="ARBA" id="ARBA00001936"/>
    </source>
</evidence>
<organism evidence="15 16">
    <name type="scientific">Cloeon dipterum</name>
    <dbReference type="NCBI Taxonomy" id="197152"/>
    <lineage>
        <taxon>Eukaryota</taxon>
        <taxon>Metazoa</taxon>
        <taxon>Ecdysozoa</taxon>
        <taxon>Arthropoda</taxon>
        <taxon>Hexapoda</taxon>
        <taxon>Insecta</taxon>
        <taxon>Pterygota</taxon>
        <taxon>Palaeoptera</taxon>
        <taxon>Ephemeroptera</taxon>
        <taxon>Pisciforma</taxon>
        <taxon>Baetidae</taxon>
        <taxon>Cloeon</taxon>
    </lineage>
</organism>
<name>A0A8S1DB16_9INSE</name>
<dbReference type="SMART" id="SM00471">
    <property type="entry name" value="HDc"/>
    <property type="match status" value="1"/>
</dbReference>
<keyword evidence="2" id="KW-0479">Metal-binding</keyword>
<evidence type="ECO:0000256" key="10">
    <source>
        <dbReference type="ARBA" id="ARBA00040793"/>
    </source>
</evidence>
<keyword evidence="3" id="KW-0378">Hydrolase</keyword>
<dbReference type="EMBL" id="CADEPI010000160">
    <property type="protein sequence ID" value="CAB3378234.1"/>
    <property type="molecule type" value="Genomic_DNA"/>
</dbReference>
<dbReference type="CDD" id="cd00077">
    <property type="entry name" value="HDc"/>
    <property type="match status" value="1"/>
</dbReference>
<dbReference type="Pfam" id="PF01084">
    <property type="entry name" value="Ribosomal_S18"/>
    <property type="match status" value="1"/>
</dbReference>
<protein>
    <recommendedName>
        <fullName evidence="10">Guanosine-3',5'-bis(diphosphate) 3'-pyrophosphohydrolase MESH1</fullName>
        <ecNumber evidence="7">3.1.7.2</ecNumber>
    </recommendedName>
    <alternativeName>
        <fullName evidence="11">Metazoan SpoT homolog 1</fullName>
    </alternativeName>
    <alternativeName>
        <fullName evidence="12">Penta-phosphate guanosine-3'-pyrophosphohydrolase</fullName>
    </alternativeName>
</protein>
<dbReference type="SUPFAM" id="SSF46911">
    <property type="entry name" value="Ribosomal protein S18"/>
    <property type="match status" value="1"/>
</dbReference>
<reference evidence="15 16" key="1">
    <citation type="submission" date="2020-04" db="EMBL/GenBank/DDBJ databases">
        <authorList>
            <person name="Alioto T."/>
            <person name="Alioto T."/>
            <person name="Gomez Garrido J."/>
        </authorList>
    </citation>
    <scope>NUCLEOTIDE SEQUENCE [LARGE SCALE GENOMIC DNA]</scope>
</reference>
<dbReference type="Pfam" id="PF13328">
    <property type="entry name" value="HD_4"/>
    <property type="match status" value="1"/>
</dbReference>
<evidence type="ECO:0000256" key="3">
    <source>
        <dbReference type="ARBA" id="ARBA00022801"/>
    </source>
</evidence>
<evidence type="ECO:0000256" key="6">
    <source>
        <dbReference type="ARBA" id="ARBA00023274"/>
    </source>
</evidence>
<comment type="cofactor">
    <cofactor evidence="1">
        <name>Mn(2+)</name>
        <dbReference type="ChEBI" id="CHEBI:29035"/>
    </cofactor>
</comment>
<comment type="catalytic activity">
    <reaction evidence="13">
        <text>guanosine 3',5'-bis(diphosphate) + H2O = GDP + diphosphate + H(+)</text>
        <dbReference type="Rhea" id="RHEA:14253"/>
        <dbReference type="ChEBI" id="CHEBI:15377"/>
        <dbReference type="ChEBI" id="CHEBI:15378"/>
        <dbReference type="ChEBI" id="CHEBI:33019"/>
        <dbReference type="ChEBI" id="CHEBI:58189"/>
        <dbReference type="ChEBI" id="CHEBI:77828"/>
        <dbReference type="EC" id="3.1.7.2"/>
    </reaction>
</comment>
<dbReference type="OrthoDB" id="430679at2759"/>
<evidence type="ECO:0000256" key="12">
    <source>
        <dbReference type="ARBA" id="ARBA00041770"/>
    </source>
</evidence>
<dbReference type="InterPro" id="IPR003607">
    <property type="entry name" value="HD/PDEase_dom"/>
</dbReference>
<dbReference type="Proteomes" id="UP000494165">
    <property type="component" value="Unassembled WGS sequence"/>
</dbReference>
<proteinExistence type="inferred from homology"/>
<feature type="domain" description="HD" evidence="14">
    <location>
        <begin position="171"/>
        <end position="266"/>
    </location>
</feature>
<keyword evidence="4" id="KW-0689">Ribosomal protein</keyword>
<evidence type="ECO:0000256" key="5">
    <source>
        <dbReference type="ARBA" id="ARBA00023211"/>
    </source>
</evidence>
<dbReference type="GO" id="GO:0046872">
    <property type="term" value="F:metal ion binding"/>
    <property type="evidence" value="ECO:0007669"/>
    <property type="project" value="UniProtKB-KW"/>
</dbReference>
<evidence type="ECO:0000313" key="16">
    <source>
        <dbReference type="Proteomes" id="UP000494165"/>
    </source>
</evidence>
<dbReference type="PANTHER" id="PTHR46246:SF1">
    <property type="entry name" value="GUANOSINE-3',5'-BIS(DIPHOSPHATE) 3'-PYROPHOSPHOHYDROLASE MESH1"/>
    <property type="match status" value="1"/>
</dbReference>
<evidence type="ECO:0000313" key="15">
    <source>
        <dbReference type="EMBL" id="CAB3378234.1"/>
    </source>
</evidence>
<evidence type="ECO:0000256" key="4">
    <source>
        <dbReference type="ARBA" id="ARBA00022980"/>
    </source>
</evidence>
<dbReference type="InterPro" id="IPR036870">
    <property type="entry name" value="Ribosomal_bS18_sf"/>
</dbReference>
<dbReference type="Gene3D" id="1.10.3210.10">
    <property type="entry name" value="Hypothetical protein af1432"/>
    <property type="match status" value="1"/>
</dbReference>
<comment type="function">
    <text evidence="8">ppGpp hydrolyzing enzyme involved in starvation response.</text>
</comment>
<dbReference type="AlphaFoldDB" id="A0A8S1DB16"/>
<dbReference type="GO" id="GO:0008893">
    <property type="term" value="F:guanosine-3',5'-bis(diphosphate) 3'-diphosphatase activity"/>
    <property type="evidence" value="ECO:0007669"/>
    <property type="project" value="UniProtKB-EC"/>
</dbReference>
<dbReference type="GO" id="GO:1990904">
    <property type="term" value="C:ribonucleoprotein complex"/>
    <property type="evidence" value="ECO:0007669"/>
    <property type="project" value="UniProtKB-KW"/>
</dbReference>
<gene>
    <name evidence="15" type="ORF">CLODIP_2_CD10483</name>
</gene>
<dbReference type="GO" id="GO:0005840">
    <property type="term" value="C:ribosome"/>
    <property type="evidence" value="ECO:0007669"/>
    <property type="project" value="UniProtKB-KW"/>
</dbReference>
<dbReference type="InterPro" id="IPR006674">
    <property type="entry name" value="HD_domain"/>
</dbReference>
<dbReference type="InterPro" id="IPR052194">
    <property type="entry name" value="MESH1"/>
</dbReference>
<comment type="caution">
    <text evidence="15">The sequence shown here is derived from an EMBL/GenBank/DDBJ whole genome shotgun (WGS) entry which is preliminary data.</text>
</comment>
<dbReference type="GO" id="GO:0006412">
    <property type="term" value="P:translation"/>
    <property type="evidence" value="ECO:0007669"/>
    <property type="project" value="InterPro"/>
</dbReference>
<dbReference type="InterPro" id="IPR001648">
    <property type="entry name" value="Ribosomal_bS18"/>
</dbReference>
<keyword evidence="16" id="KW-1185">Reference proteome</keyword>
<dbReference type="FunFam" id="1.10.3210.10:FF:000012">
    <property type="entry name" value="HD domain containing 3"/>
    <property type="match status" value="1"/>
</dbReference>
<evidence type="ECO:0000256" key="8">
    <source>
        <dbReference type="ARBA" id="ARBA00037781"/>
    </source>
</evidence>
<keyword evidence="5" id="KW-0464">Manganese</keyword>
<comment type="similarity">
    <text evidence="9">Belongs to the MESH1 family.</text>
</comment>
<dbReference type="PROSITE" id="PS51831">
    <property type="entry name" value="HD"/>
    <property type="match status" value="1"/>
</dbReference>
<dbReference type="PANTHER" id="PTHR46246">
    <property type="entry name" value="GUANOSINE-3',5'-BIS(DIPHOSPHATE) 3'-PYROPHOSPHOHYDROLASE MESH1"/>
    <property type="match status" value="1"/>
</dbReference>
<evidence type="ECO:0000256" key="13">
    <source>
        <dbReference type="ARBA" id="ARBA00047968"/>
    </source>
</evidence>
<dbReference type="SUPFAM" id="SSF109604">
    <property type="entry name" value="HD-domain/PDEase-like"/>
    <property type="match status" value="1"/>
</dbReference>
<dbReference type="GO" id="GO:0003735">
    <property type="term" value="F:structural constituent of ribosome"/>
    <property type="evidence" value="ECO:0007669"/>
    <property type="project" value="InterPro"/>
</dbReference>
<dbReference type="Gene3D" id="4.10.640.10">
    <property type="entry name" value="Ribosomal protein S18"/>
    <property type="match status" value="1"/>
</dbReference>
<evidence type="ECO:0000256" key="9">
    <source>
        <dbReference type="ARBA" id="ARBA00038354"/>
    </source>
</evidence>
<evidence type="ECO:0000256" key="2">
    <source>
        <dbReference type="ARBA" id="ARBA00022723"/>
    </source>
</evidence>
<accession>A0A8S1DB16</accession>
<evidence type="ECO:0000256" key="7">
    <source>
        <dbReference type="ARBA" id="ARBA00024387"/>
    </source>
</evidence>
<evidence type="ECO:0000259" key="14">
    <source>
        <dbReference type="PROSITE" id="PS51831"/>
    </source>
</evidence>